<protein>
    <recommendedName>
        <fullName evidence="5">ABC transporter permease</fullName>
    </recommendedName>
</protein>
<reference evidence="3 4" key="1">
    <citation type="submission" date="2016-10" db="EMBL/GenBank/DDBJ databases">
        <authorList>
            <person name="de Groot N.N."/>
        </authorList>
    </citation>
    <scope>NUCLEOTIDE SEQUENCE [LARGE SCALE GENOMIC DNA]</scope>
    <source>
        <strain evidence="3 4">DSM 22274</strain>
    </source>
</reference>
<feature type="region of interest" description="Disordered" evidence="1">
    <location>
        <begin position="1"/>
        <end position="21"/>
    </location>
</feature>
<keyword evidence="2" id="KW-1133">Transmembrane helix</keyword>
<feature type="transmembrane region" description="Helical" evidence="2">
    <location>
        <begin position="336"/>
        <end position="354"/>
    </location>
</feature>
<evidence type="ECO:0000313" key="4">
    <source>
        <dbReference type="Proteomes" id="UP000182725"/>
    </source>
</evidence>
<organism evidence="3 4">
    <name type="scientific">Arthrobacter alpinus</name>
    <dbReference type="NCBI Taxonomy" id="656366"/>
    <lineage>
        <taxon>Bacteria</taxon>
        <taxon>Bacillati</taxon>
        <taxon>Actinomycetota</taxon>
        <taxon>Actinomycetes</taxon>
        <taxon>Micrococcales</taxon>
        <taxon>Micrococcaceae</taxon>
        <taxon>Arthrobacter</taxon>
    </lineage>
</organism>
<feature type="transmembrane region" description="Helical" evidence="2">
    <location>
        <begin position="48"/>
        <end position="69"/>
    </location>
</feature>
<evidence type="ECO:0000313" key="3">
    <source>
        <dbReference type="EMBL" id="SED91769.1"/>
    </source>
</evidence>
<keyword evidence="2" id="KW-0812">Transmembrane</keyword>
<gene>
    <name evidence="3" type="ORF">SAMN04489740_0278</name>
</gene>
<dbReference type="RefSeq" id="WP_083360535.1">
    <property type="nucleotide sequence ID" value="NZ_FNTV01000001.1"/>
</dbReference>
<proteinExistence type="predicted"/>
<evidence type="ECO:0008006" key="5">
    <source>
        <dbReference type="Google" id="ProtNLM"/>
    </source>
</evidence>
<dbReference type="AlphaFoldDB" id="A0A1H5EL17"/>
<dbReference type="EMBL" id="FNTV01000001">
    <property type="protein sequence ID" value="SED91769.1"/>
    <property type="molecule type" value="Genomic_DNA"/>
</dbReference>
<feature type="transmembrane region" description="Helical" evidence="2">
    <location>
        <begin position="276"/>
        <end position="296"/>
    </location>
</feature>
<sequence>MTTHNTHLATIDPDPLVDSSEPAQILHSPKTRPKNLPERVPAAAWRKLGLTMLIPFFLAAVMGLAYLGAFHEPHPHNVQVAVVGDTAATKVFAQTLKDKAGQALDVRTVPDVASARTLIAQRELAAAYEPGTANATLFLSSAASETTANITQKIFMPVAFSQNLPFQVVDVVPVGSHDSTGQGLFFMLVALSIGGYASSVPLSGFMGRVRLRTRFALALAAGAVVSAIGVVIAGPVYNVLQGAVWGTWLLSWLYVSAIVMLGMGLHPLLRHWTTPILTLLFVALNFTSSGGIFAPAMQPGLFGGLNAFWNGAAWYQAAQNLAYFPGQDIAFDVLKLALWLVPGALLMVLTHVWSERKIRLANENARIREVEGAIAA</sequence>
<evidence type="ECO:0000256" key="2">
    <source>
        <dbReference type="SAM" id="Phobius"/>
    </source>
</evidence>
<feature type="transmembrane region" description="Helical" evidence="2">
    <location>
        <begin position="215"/>
        <end position="237"/>
    </location>
</feature>
<feature type="transmembrane region" description="Helical" evidence="2">
    <location>
        <begin position="183"/>
        <end position="203"/>
    </location>
</feature>
<evidence type="ECO:0000256" key="1">
    <source>
        <dbReference type="SAM" id="MobiDB-lite"/>
    </source>
</evidence>
<accession>A0A1H5EL17</accession>
<name>A0A1H5EL17_9MICC</name>
<dbReference type="Proteomes" id="UP000182725">
    <property type="component" value="Unassembled WGS sequence"/>
</dbReference>
<feature type="transmembrane region" description="Helical" evidence="2">
    <location>
        <begin position="249"/>
        <end position="269"/>
    </location>
</feature>
<keyword evidence="2" id="KW-0472">Membrane</keyword>